<reference evidence="2" key="1">
    <citation type="submission" date="2020-11" db="EMBL/GenBank/DDBJ databases">
        <authorList>
            <person name="Tran Van P."/>
        </authorList>
    </citation>
    <scope>NUCLEOTIDE SEQUENCE</scope>
</reference>
<dbReference type="InterPro" id="IPR014776">
    <property type="entry name" value="4pyrrole_Mease_sub2"/>
</dbReference>
<dbReference type="InterPro" id="IPR014777">
    <property type="entry name" value="4pyrrole_Mease_sub1"/>
</dbReference>
<dbReference type="EMBL" id="OB686222">
    <property type="protein sequence ID" value="CAD7237262.1"/>
    <property type="molecule type" value="Genomic_DNA"/>
</dbReference>
<dbReference type="GO" id="GO:0008168">
    <property type="term" value="F:methyltransferase activity"/>
    <property type="evidence" value="ECO:0007669"/>
    <property type="project" value="InterPro"/>
</dbReference>
<feature type="non-terminal residue" evidence="2">
    <location>
        <position position="1"/>
    </location>
</feature>
<name>A0A7R8ZUA3_9CRUS</name>
<evidence type="ECO:0000313" key="2">
    <source>
        <dbReference type="EMBL" id="CAD7237262.1"/>
    </source>
</evidence>
<dbReference type="CDD" id="cd11648">
    <property type="entry name" value="RsmI"/>
    <property type="match status" value="1"/>
</dbReference>
<dbReference type="AlphaFoldDB" id="A0A7R8ZUA3"/>
<dbReference type="PROSITE" id="PS01296">
    <property type="entry name" value="RSMI"/>
    <property type="match status" value="1"/>
</dbReference>
<evidence type="ECO:0000259" key="1">
    <source>
        <dbReference type="Pfam" id="PF00590"/>
    </source>
</evidence>
<dbReference type="OrthoDB" id="289942at2759"/>
<dbReference type="SUPFAM" id="SSF53790">
    <property type="entry name" value="Tetrapyrrole methylase"/>
    <property type="match status" value="1"/>
</dbReference>
<proteinExistence type="predicted"/>
<dbReference type="FunFam" id="3.40.1010.10:FF:000007">
    <property type="entry name" value="Ribosomal RNA small subunit methyltransferase I"/>
    <property type="match status" value="1"/>
</dbReference>
<dbReference type="PANTHER" id="PTHR46111">
    <property type="entry name" value="RIBOSOMAL RNA SMALL SUBUNIT METHYLTRANSFERASE I"/>
    <property type="match status" value="1"/>
</dbReference>
<dbReference type="InterPro" id="IPR008189">
    <property type="entry name" value="rRNA_ssu_MeTfrase_I"/>
</dbReference>
<dbReference type="Pfam" id="PF00590">
    <property type="entry name" value="TP_methylase"/>
    <property type="match status" value="1"/>
</dbReference>
<protein>
    <recommendedName>
        <fullName evidence="1">Tetrapyrrole methylase domain-containing protein</fullName>
    </recommendedName>
</protein>
<sequence length="206" mass="22614">GKTAGTLYIVATPIGNLEDITLRAIRILKEVDFIAAEDTRHTRKLLAHLQISTKLIAYYREQERNRSEKLLDLLKEGKNIALVSDAGTPCISDPGALVVSLAHEEGICVSPIPGPSALTTALSCAGLTGEQPILFCGFPPGKKKARQSAPQEEMDMDSLICWYRDHSTLSLKDCSHKLSQDLGLSRAQVYKRALELWSDDNEKALL</sequence>
<dbReference type="NCBIfam" id="TIGR00096">
    <property type="entry name" value="16S rRNA (cytidine(1402)-2'-O)-methyltransferase"/>
    <property type="match status" value="1"/>
</dbReference>
<gene>
    <name evidence="2" type="ORF">CTOB1V02_LOCUS15077</name>
</gene>
<dbReference type="Gene3D" id="3.30.950.10">
    <property type="entry name" value="Methyltransferase, Cobalt-precorrin-4 Transmethylase, Domain 2"/>
    <property type="match status" value="1"/>
</dbReference>
<dbReference type="InterPro" id="IPR018063">
    <property type="entry name" value="SAM_MeTrfase_RsmI_CS"/>
</dbReference>
<feature type="domain" description="Tetrapyrrole methylase" evidence="1">
    <location>
        <begin position="6"/>
        <end position="143"/>
    </location>
</feature>
<accession>A0A7R8ZUA3</accession>
<dbReference type="Gene3D" id="3.40.1010.10">
    <property type="entry name" value="Cobalt-precorrin-4 Transmethylase, Domain 1"/>
    <property type="match status" value="1"/>
</dbReference>
<dbReference type="InterPro" id="IPR035996">
    <property type="entry name" value="4pyrrol_Methylase_sf"/>
</dbReference>
<organism evidence="2">
    <name type="scientific">Cyprideis torosa</name>
    <dbReference type="NCBI Taxonomy" id="163714"/>
    <lineage>
        <taxon>Eukaryota</taxon>
        <taxon>Metazoa</taxon>
        <taxon>Ecdysozoa</taxon>
        <taxon>Arthropoda</taxon>
        <taxon>Crustacea</taxon>
        <taxon>Oligostraca</taxon>
        <taxon>Ostracoda</taxon>
        <taxon>Podocopa</taxon>
        <taxon>Podocopida</taxon>
        <taxon>Cytherocopina</taxon>
        <taxon>Cytheroidea</taxon>
        <taxon>Cytherideidae</taxon>
        <taxon>Cyprideis</taxon>
    </lineage>
</organism>
<dbReference type="InterPro" id="IPR000878">
    <property type="entry name" value="4pyrrol_Mease"/>
</dbReference>
<dbReference type="PANTHER" id="PTHR46111:SF1">
    <property type="entry name" value="RIBOSOMAL RNA SMALL SUBUNIT METHYLTRANSFERASE I"/>
    <property type="match status" value="1"/>
</dbReference>
<dbReference type="PIRSF" id="PIRSF005917">
    <property type="entry name" value="MTase_YraL"/>
    <property type="match status" value="1"/>
</dbReference>